<feature type="compositionally biased region" description="Basic and acidic residues" evidence="1">
    <location>
        <begin position="16"/>
        <end position="41"/>
    </location>
</feature>
<dbReference type="EMBL" id="JADFUA010000007">
    <property type="protein sequence ID" value="MBE9610098.1"/>
    <property type="molecule type" value="Genomic_DNA"/>
</dbReference>
<feature type="region of interest" description="Disordered" evidence="1">
    <location>
        <begin position="1"/>
        <end position="60"/>
    </location>
</feature>
<organism evidence="2 3">
    <name type="scientific">Chitinilyticum piscinae</name>
    <dbReference type="NCBI Taxonomy" id="2866724"/>
    <lineage>
        <taxon>Bacteria</taxon>
        <taxon>Pseudomonadati</taxon>
        <taxon>Pseudomonadota</taxon>
        <taxon>Betaproteobacteria</taxon>
        <taxon>Neisseriales</taxon>
        <taxon>Chitinibacteraceae</taxon>
        <taxon>Chitinilyticum</taxon>
    </lineage>
</organism>
<sequence length="329" mass="35289">MRITDSSVAMTAARQYQREQQESLTVRIERPRPPAPPREDVTLSPAGKQAVAASGAARDEEQLDPRMQLIKSLLEAMLGVEIRLAQPVDAQAAGASPAPAAAPDNEGGSEINYQYRFSEAETLQFAAAGVVRTADGQEISFSSELTLARSYQEESALRLATGSLARPKKDPLVLNYAGTAASLSNDTMRFDLDGDGQQERVATLNAGSAYLALDRNGDGRINDGRELFGTQSGDGFADLARFDDDGNGWIDAGDQTFTRLRVWLKDNKGQEQLLSLADLGIGALYLGRVKGDFSLTTATNTELGLVRSTGVFLRENGSSGTLQQIDLSV</sequence>
<accession>A0A8J7FIL9</accession>
<evidence type="ECO:0000313" key="2">
    <source>
        <dbReference type="EMBL" id="MBE9610098.1"/>
    </source>
</evidence>
<protein>
    <recommendedName>
        <fullName evidence="4">VCBS repeat-containing protein</fullName>
    </recommendedName>
</protein>
<keyword evidence="3" id="KW-1185">Reference proteome</keyword>
<evidence type="ECO:0000313" key="3">
    <source>
        <dbReference type="Proteomes" id="UP000604481"/>
    </source>
</evidence>
<dbReference type="RefSeq" id="WP_194116627.1">
    <property type="nucleotide sequence ID" value="NZ_JADFUA010000007.1"/>
</dbReference>
<reference evidence="2 3" key="1">
    <citation type="submission" date="2020-10" db="EMBL/GenBank/DDBJ databases">
        <title>The genome sequence of Chitinilyticum litopenaei 4Y14.</title>
        <authorList>
            <person name="Liu Y."/>
        </authorList>
    </citation>
    <scope>NUCLEOTIDE SEQUENCE [LARGE SCALE GENOMIC DNA]</scope>
    <source>
        <strain evidence="2 3">4Y14</strain>
    </source>
</reference>
<evidence type="ECO:0000256" key="1">
    <source>
        <dbReference type="SAM" id="MobiDB-lite"/>
    </source>
</evidence>
<evidence type="ECO:0008006" key="4">
    <source>
        <dbReference type="Google" id="ProtNLM"/>
    </source>
</evidence>
<name>A0A8J7FIL9_9NEIS</name>
<comment type="caution">
    <text evidence="2">The sequence shown here is derived from an EMBL/GenBank/DDBJ whole genome shotgun (WGS) entry which is preliminary data.</text>
</comment>
<dbReference type="Proteomes" id="UP000604481">
    <property type="component" value="Unassembled WGS sequence"/>
</dbReference>
<dbReference type="AlphaFoldDB" id="A0A8J7FIL9"/>
<gene>
    <name evidence="2" type="ORF">INR99_12175</name>
</gene>
<proteinExistence type="predicted"/>
<dbReference type="PANTHER" id="PTHR39431">
    <property type="entry name" value="FRPA/C-RELATED PROTEIN"/>
    <property type="match status" value="1"/>
</dbReference>
<dbReference type="PANTHER" id="PTHR39431:SF1">
    <property type="entry name" value="FRPA_C-RELATED PROTEIN"/>
    <property type="match status" value="1"/>
</dbReference>
<feature type="compositionally biased region" description="Low complexity" evidence="1">
    <location>
        <begin position="46"/>
        <end position="56"/>
    </location>
</feature>